<organism evidence="2">
    <name type="scientific">marine sediment metagenome</name>
    <dbReference type="NCBI Taxonomy" id="412755"/>
    <lineage>
        <taxon>unclassified sequences</taxon>
        <taxon>metagenomes</taxon>
        <taxon>ecological metagenomes</taxon>
    </lineage>
</organism>
<accession>X1MH60</accession>
<evidence type="ECO:0000256" key="1">
    <source>
        <dbReference type="SAM" id="Phobius"/>
    </source>
</evidence>
<sequence length="109" mass="12672">MKESTTRYISIFVISAILLLTALSINNLFWVTGSPEWKEVHTVHNLIGHWTGPVREYDVGELFSYLIFYRIFSVWSNLRDILSAVIVGLLIMLSVMSRERIELKKINEK</sequence>
<gene>
    <name evidence="2" type="ORF">S06H3_17241</name>
</gene>
<dbReference type="EMBL" id="BARV01008603">
    <property type="protein sequence ID" value="GAI05709.1"/>
    <property type="molecule type" value="Genomic_DNA"/>
</dbReference>
<reference evidence="2" key="1">
    <citation type="journal article" date="2014" name="Front. Microbiol.">
        <title>High frequency of phylogenetically diverse reductive dehalogenase-homologous genes in deep subseafloor sedimentary metagenomes.</title>
        <authorList>
            <person name="Kawai M."/>
            <person name="Futagami T."/>
            <person name="Toyoda A."/>
            <person name="Takaki Y."/>
            <person name="Nishi S."/>
            <person name="Hori S."/>
            <person name="Arai W."/>
            <person name="Tsubouchi T."/>
            <person name="Morono Y."/>
            <person name="Uchiyama I."/>
            <person name="Ito T."/>
            <person name="Fujiyama A."/>
            <person name="Inagaki F."/>
            <person name="Takami H."/>
        </authorList>
    </citation>
    <scope>NUCLEOTIDE SEQUENCE</scope>
    <source>
        <strain evidence="2">Expedition CK06-06</strain>
    </source>
</reference>
<feature type="transmembrane region" description="Helical" evidence="1">
    <location>
        <begin position="81"/>
        <end position="97"/>
    </location>
</feature>
<evidence type="ECO:0000313" key="2">
    <source>
        <dbReference type="EMBL" id="GAI05709.1"/>
    </source>
</evidence>
<proteinExistence type="predicted"/>
<keyword evidence="1" id="KW-1133">Transmembrane helix</keyword>
<comment type="caution">
    <text evidence="2">The sequence shown here is derived from an EMBL/GenBank/DDBJ whole genome shotgun (WGS) entry which is preliminary data.</text>
</comment>
<dbReference type="AlphaFoldDB" id="X1MH60"/>
<keyword evidence="1" id="KW-0472">Membrane</keyword>
<keyword evidence="1" id="KW-0812">Transmembrane</keyword>
<name>X1MH60_9ZZZZ</name>
<feature type="transmembrane region" description="Helical" evidence="1">
    <location>
        <begin position="7"/>
        <end position="30"/>
    </location>
</feature>
<protein>
    <submittedName>
        <fullName evidence="2">Uncharacterized protein</fullName>
    </submittedName>
</protein>